<dbReference type="AlphaFoldDB" id="A0A8S1N5W6"/>
<reference evidence="1" key="1">
    <citation type="submission" date="2021-01" db="EMBL/GenBank/DDBJ databases">
        <authorList>
            <consortium name="Genoscope - CEA"/>
            <person name="William W."/>
        </authorList>
    </citation>
    <scope>NUCLEOTIDE SEQUENCE</scope>
</reference>
<proteinExistence type="predicted"/>
<gene>
    <name evidence="1" type="ORF">PSON_ATCC_30995.1.T0520026</name>
</gene>
<dbReference type="EMBL" id="CAJJDN010000052">
    <property type="protein sequence ID" value="CAD8087830.1"/>
    <property type="molecule type" value="Genomic_DNA"/>
</dbReference>
<dbReference type="Proteomes" id="UP000692954">
    <property type="component" value="Unassembled WGS sequence"/>
</dbReference>
<organism evidence="1 2">
    <name type="scientific">Paramecium sonneborni</name>
    <dbReference type="NCBI Taxonomy" id="65129"/>
    <lineage>
        <taxon>Eukaryota</taxon>
        <taxon>Sar</taxon>
        <taxon>Alveolata</taxon>
        <taxon>Ciliophora</taxon>
        <taxon>Intramacronucleata</taxon>
        <taxon>Oligohymenophorea</taxon>
        <taxon>Peniculida</taxon>
        <taxon>Parameciidae</taxon>
        <taxon>Paramecium</taxon>
    </lineage>
</organism>
<accession>A0A8S1N5W6</accession>
<evidence type="ECO:0000313" key="1">
    <source>
        <dbReference type="EMBL" id="CAD8087830.1"/>
    </source>
</evidence>
<name>A0A8S1N5W6_9CILI</name>
<sequence>MATHSIQKFKLTKTIHKEQIKILKQQLNDKNIQDTQTNNSQCLLNNLTQQFQKLNSQSLNFNSVFDDIKQQKPIKYNQYGTLSVHNFDQSLSMILRKLQQTTPNQIEIKQKVENSRKQSQPINNTIQNNEGTIKVDYQF</sequence>
<protein>
    <submittedName>
        <fullName evidence="1">Uncharacterized protein</fullName>
    </submittedName>
</protein>
<comment type="caution">
    <text evidence="1">The sequence shown here is derived from an EMBL/GenBank/DDBJ whole genome shotgun (WGS) entry which is preliminary data.</text>
</comment>
<evidence type="ECO:0000313" key="2">
    <source>
        <dbReference type="Proteomes" id="UP000692954"/>
    </source>
</evidence>
<dbReference type="OrthoDB" id="308858at2759"/>
<keyword evidence="2" id="KW-1185">Reference proteome</keyword>